<accession>A0A7R9K7U0</accession>
<reference evidence="1" key="1">
    <citation type="submission" date="2020-11" db="EMBL/GenBank/DDBJ databases">
        <authorList>
            <person name="Tran Van P."/>
        </authorList>
    </citation>
    <scope>NUCLEOTIDE SEQUENCE</scope>
</reference>
<protein>
    <submittedName>
        <fullName evidence="1">Uncharacterized protein</fullName>
    </submittedName>
</protein>
<sequence>MHKASHFSRSRTTAGPSVNHLEETCLIKTLGQSMSPAFLTFGTVWCGKCSHLLEIRNGADRNSVAVVLVYPTGIEPRSPVFSSLVKHESCTLSHAATETGEYGLIPGDTGEY</sequence>
<gene>
    <name evidence="1" type="ORF">TGEB3V08_LOCUS10004</name>
</gene>
<dbReference type="EMBL" id="OE845167">
    <property type="protein sequence ID" value="CAD7606842.1"/>
    <property type="molecule type" value="Genomic_DNA"/>
</dbReference>
<organism evidence="1">
    <name type="scientific">Timema genevievae</name>
    <name type="common">Walking stick</name>
    <dbReference type="NCBI Taxonomy" id="629358"/>
    <lineage>
        <taxon>Eukaryota</taxon>
        <taxon>Metazoa</taxon>
        <taxon>Ecdysozoa</taxon>
        <taxon>Arthropoda</taxon>
        <taxon>Hexapoda</taxon>
        <taxon>Insecta</taxon>
        <taxon>Pterygota</taxon>
        <taxon>Neoptera</taxon>
        <taxon>Polyneoptera</taxon>
        <taxon>Phasmatodea</taxon>
        <taxon>Timematodea</taxon>
        <taxon>Timematoidea</taxon>
        <taxon>Timematidae</taxon>
        <taxon>Timema</taxon>
    </lineage>
</organism>
<proteinExistence type="predicted"/>
<evidence type="ECO:0000313" key="1">
    <source>
        <dbReference type="EMBL" id="CAD7606842.1"/>
    </source>
</evidence>
<dbReference type="AlphaFoldDB" id="A0A7R9K7U0"/>
<name>A0A7R9K7U0_TIMGE</name>